<evidence type="ECO:0000256" key="2">
    <source>
        <dbReference type="ARBA" id="ARBA00007367"/>
    </source>
</evidence>
<keyword evidence="3 6" id="KW-0812">Transmembrane</keyword>
<dbReference type="InterPro" id="IPR051843">
    <property type="entry name" value="CPA1_transporter"/>
</dbReference>
<feature type="transmembrane region" description="Helical" evidence="6">
    <location>
        <begin position="49"/>
        <end position="69"/>
    </location>
</feature>
<accession>A0A154PRR4</accession>
<dbReference type="STRING" id="178035.A0A154PRR4"/>
<gene>
    <name evidence="8" type="ORF">WN55_07243</name>
</gene>
<feature type="transmembrane region" description="Helical" evidence="6">
    <location>
        <begin position="409"/>
        <end position="434"/>
    </location>
</feature>
<evidence type="ECO:0000256" key="4">
    <source>
        <dbReference type="ARBA" id="ARBA00022989"/>
    </source>
</evidence>
<keyword evidence="9" id="KW-1185">Reference proteome</keyword>
<evidence type="ECO:0000256" key="5">
    <source>
        <dbReference type="ARBA" id="ARBA00023136"/>
    </source>
</evidence>
<feature type="transmembrane region" description="Helical" evidence="6">
    <location>
        <begin position="265"/>
        <end position="293"/>
    </location>
</feature>
<dbReference type="EMBL" id="KQ435090">
    <property type="protein sequence ID" value="KZC14599.1"/>
    <property type="molecule type" value="Genomic_DNA"/>
</dbReference>
<evidence type="ECO:0000259" key="7">
    <source>
        <dbReference type="Pfam" id="PF00999"/>
    </source>
</evidence>
<reference evidence="8 9" key="1">
    <citation type="submission" date="2015-07" db="EMBL/GenBank/DDBJ databases">
        <title>The genome of Dufourea novaeangliae.</title>
        <authorList>
            <person name="Pan H."/>
            <person name="Kapheim K."/>
        </authorList>
    </citation>
    <scope>NUCLEOTIDE SEQUENCE [LARGE SCALE GENOMIC DNA]</scope>
    <source>
        <strain evidence="8">0120121106</strain>
        <tissue evidence="8">Whole body</tissue>
    </source>
</reference>
<feature type="transmembrane region" description="Helical" evidence="6">
    <location>
        <begin position="81"/>
        <end position="102"/>
    </location>
</feature>
<dbReference type="InterPro" id="IPR006153">
    <property type="entry name" value="Cation/H_exchanger_TM"/>
</dbReference>
<protein>
    <submittedName>
        <fullName evidence="8">Sodium/hydrogen exchanger 9B1</fullName>
    </submittedName>
</protein>
<dbReference type="Proteomes" id="UP000076502">
    <property type="component" value="Unassembled WGS sequence"/>
</dbReference>
<feature type="transmembrane region" description="Helical" evidence="6">
    <location>
        <begin position="164"/>
        <end position="189"/>
    </location>
</feature>
<dbReference type="OrthoDB" id="423807at2759"/>
<comment type="subcellular location">
    <subcellularLocation>
        <location evidence="1">Membrane</location>
        <topology evidence="1">Multi-pass membrane protein</topology>
    </subcellularLocation>
</comment>
<keyword evidence="4 6" id="KW-1133">Transmembrane helix</keyword>
<feature type="domain" description="Cation/H+ exchanger transmembrane" evidence="7">
    <location>
        <begin position="96"/>
        <end position="298"/>
    </location>
</feature>
<dbReference type="Pfam" id="PF00999">
    <property type="entry name" value="Na_H_Exchanger"/>
    <property type="match status" value="1"/>
</dbReference>
<feature type="transmembrane region" description="Helical" evidence="6">
    <location>
        <begin position="130"/>
        <end position="152"/>
    </location>
</feature>
<dbReference type="AlphaFoldDB" id="A0A154PRR4"/>
<dbReference type="GO" id="GO:0016020">
    <property type="term" value="C:membrane"/>
    <property type="evidence" value="ECO:0007669"/>
    <property type="project" value="UniProtKB-SubCell"/>
</dbReference>
<dbReference type="GO" id="GO:0015297">
    <property type="term" value="F:antiporter activity"/>
    <property type="evidence" value="ECO:0007669"/>
    <property type="project" value="InterPro"/>
</dbReference>
<evidence type="ECO:0000313" key="8">
    <source>
        <dbReference type="EMBL" id="KZC14599.1"/>
    </source>
</evidence>
<organism evidence="8 9">
    <name type="scientific">Dufourea novaeangliae</name>
    <name type="common">Sweat bee</name>
    <dbReference type="NCBI Taxonomy" id="178035"/>
    <lineage>
        <taxon>Eukaryota</taxon>
        <taxon>Metazoa</taxon>
        <taxon>Ecdysozoa</taxon>
        <taxon>Arthropoda</taxon>
        <taxon>Hexapoda</taxon>
        <taxon>Insecta</taxon>
        <taxon>Pterygota</taxon>
        <taxon>Neoptera</taxon>
        <taxon>Endopterygota</taxon>
        <taxon>Hymenoptera</taxon>
        <taxon>Apocrita</taxon>
        <taxon>Aculeata</taxon>
        <taxon>Apoidea</taxon>
        <taxon>Anthophila</taxon>
        <taxon>Halictidae</taxon>
        <taxon>Rophitinae</taxon>
        <taxon>Dufourea</taxon>
    </lineage>
</organism>
<dbReference type="PANTHER" id="PTHR31102:SF1">
    <property type="entry name" value="CATION_H+ EXCHANGER DOMAIN-CONTAINING PROTEIN"/>
    <property type="match status" value="1"/>
</dbReference>
<evidence type="ECO:0000313" key="9">
    <source>
        <dbReference type="Proteomes" id="UP000076502"/>
    </source>
</evidence>
<evidence type="ECO:0000256" key="1">
    <source>
        <dbReference type="ARBA" id="ARBA00004141"/>
    </source>
</evidence>
<comment type="similarity">
    <text evidence="2">Belongs to the monovalent cation:proton antiporter 1 (CPA1) transporter (TC 2.A.36) family.</text>
</comment>
<sequence length="469" mass="52901">MNIPETNEYNLEDTTCCHRMTLCSSLIRNIVVTKPVSKYLGQRFTWLSLFWFVTSMTIVLIGWAVLYFLLGETMLPRNHGFCLYTLVIFSYSLGWSLSYIPYLNLPPVFGMLLAGLIVRNFGLYDIHEDLGVAVTSKIRTFCLTFIMIRAGLQLSITSLGKHPIFLIILAILPCSAEMCVLAVCCRIILSYPWDWSFMTGAILACMSPVVTVNCILPLAEKGYGEDKGLATILCTAACIDNVHIVSFFAVWYSVVFGNNKNRTEWWFYIPVGLRDFLLGIVTGAILGIYFIFFPHRSHSRPFRQAAHILWYLVQPILVGVIGADIDLTDWSIPRLGLHLSCMLIGLTARSIATCLTTLRTQFTWKERLFVVASWLPKGTLQAALGPMALERVRNKMQSENIEIALDVVRISVITILIMAPIGAFVVTFSGPFLLNKISEEERQRNRELSYLRVLSLQPAQPDEQEIEAV</sequence>
<feature type="transmembrane region" description="Helical" evidence="6">
    <location>
        <begin position="195"/>
        <end position="216"/>
    </location>
</feature>
<name>A0A154PRR4_DUFNO</name>
<proteinExistence type="inferred from homology"/>
<feature type="transmembrane region" description="Helical" evidence="6">
    <location>
        <begin position="228"/>
        <end position="253"/>
    </location>
</feature>
<keyword evidence="5 6" id="KW-0472">Membrane</keyword>
<feature type="transmembrane region" description="Helical" evidence="6">
    <location>
        <begin position="305"/>
        <end position="323"/>
    </location>
</feature>
<evidence type="ECO:0000256" key="3">
    <source>
        <dbReference type="ARBA" id="ARBA00022692"/>
    </source>
</evidence>
<evidence type="ECO:0000256" key="6">
    <source>
        <dbReference type="SAM" id="Phobius"/>
    </source>
</evidence>
<dbReference type="PANTHER" id="PTHR31102">
    <property type="match status" value="1"/>
</dbReference>
<dbReference type="GO" id="GO:1902600">
    <property type="term" value="P:proton transmembrane transport"/>
    <property type="evidence" value="ECO:0007669"/>
    <property type="project" value="InterPro"/>
</dbReference>